<feature type="domain" description="Mos1 transposase HTH" evidence="2">
    <location>
        <begin position="206"/>
        <end position="253"/>
    </location>
</feature>
<dbReference type="PANTHER" id="PTHR46060">
    <property type="entry name" value="MARINER MOS1 TRANSPOSASE-LIKE PROTEIN"/>
    <property type="match status" value="1"/>
</dbReference>
<organism evidence="3 4">
    <name type="scientific">Ascaris lumbricoides</name>
    <name type="common">Giant roundworm</name>
    <dbReference type="NCBI Taxonomy" id="6252"/>
    <lineage>
        <taxon>Eukaryota</taxon>
        <taxon>Metazoa</taxon>
        <taxon>Ecdysozoa</taxon>
        <taxon>Nematoda</taxon>
        <taxon>Chromadorea</taxon>
        <taxon>Rhabditida</taxon>
        <taxon>Spirurina</taxon>
        <taxon>Ascaridomorpha</taxon>
        <taxon>Ascaridoidea</taxon>
        <taxon>Ascarididae</taxon>
        <taxon>Ascaris</taxon>
    </lineage>
</organism>
<reference evidence="4" key="1">
    <citation type="submission" date="2016-05" db="UniProtKB">
        <authorList>
            <consortium name="WormBaseParasite"/>
        </authorList>
    </citation>
    <scope>IDENTIFICATION</scope>
</reference>
<dbReference type="Proteomes" id="UP000036681">
    <property type="component" value="Unplaced"/>
</dbReference>
<evidence type="ECO:0000313" key="4">
    <source>
        <dbReference type="WBParaSite" id="ALUE_0001868301-mRNA-1"/>
    </source>
</evidence>
<evidence type="ECO:0000256" key="1">
    <source>
        <dbReference type="SAM" id="MobiDB-lite"/>
    </source>
</evidence>
<accession>A0A0M3IJ85</accession>
<feature type="compositionally biased region" description="Polar residues" evidence="1">
    <location>
        <begin position="275"/>
        <end position="295"/>
    </location>
</feature>
<dbReference type="GO" id="GO:0000729">
    <property type="term" value="P:DNA double-strand break processing"/>
    <property type="evidence" value="ECO:0007669"/>
    <property type="project" value="TreeGrafter"/>
</dbReference>
<dbReference type="InterPro" id="IPR041426">
    <property type="entry name" value="Mos1_HTH"/>
</dbReference>
<dbReference type="GO" id="GO:0042800">
    <property type="term" value="F:histone H3K4 methyltransferase activity"/>
    <property type="evidence" value="ECO:0007669"/>
    <property type="project" value="TreeGrafter"/>
</dbReference>
<evidence type="ECO:0000259" key="2">
    <source>
        <dbReference type="Pfam" id="PF17906"/>
    </source>
</evidence>
<dbReference type="WBParaSite" id="ALUE_0001868301-mRNA-1">
    <property type="protein sequence ID" value="ALUE_0001868301-mRNA-1"/>
    <property type="gene ID" value="ALUE_0001868301"/>
</dbReference>
<dbReference type="GO" id="GO:0035861">
    <property type="term" value="C:site of double-strand break"/>
    <property type="evidence" value="ECO:0007669"/>
    <property type="project" value="TreeGrafter"/>
</dbReference>
<feature type="region of interest" description="Disordered" evidence="1">
    <location>
        <begin position="266"/>
        <end position="295"/>
    </location>
</feature>
<sequence>MQLQVRLHRWSLKQAAMNGEISRENILKSRKMLSNATAVPSYEADRRESSLNLNDVLLSGQPSTSDMNGYDGMVNENCKLKTRQLQEDVQGNQGTSNRQEEPYVDIESLPDAVQYSSGGIIVEPTMNRMSGARDDMTKDDVTTNMNGLNRPQAPEEASSGVLYFDDIVEDVTQSSASSSVTSSAKETAQWLCSPSGVEGQNKRAEFIRHLLLYEFNRGSKATEAARNIRAVYGEKFLAESTARKWFARFREGNFDLNDAPRSNWLSATDKAKRNGVTSNDSQSASTKSAESLHSGCQQTAASDAVSTVKEEIIDIEGISDVSPLHSIKDIDIKME</sequence>
<dbReference type="GO" id="GO:0031297">
    <property type="term" value="P:replication fork processing"/>
    <property type="evidence" value="ECO:0007669"/>
    <property type="project" value="TreeGrafter"/>
</dbReference>
<dbReference type="GO" id="GO:0000014">
    <property type="term" value="F:single-stranded DNA endodeoxyribonuclease activity"/>
    <property type="evidence" value="ECO:0007669"/>
    <property type="project" value="TreeGrafter"/>
</dbReference>
<dbReference type="GO" id="GO:0003697">
    <property type="term" value="F:single-stranded DNA binding"/>
    <property type="evidence" value="ECO:0007669"/>
    <property type="project" value="TreeGrafter"/>
</dbReference>
<keyword evidence="3" id="KW-1185">Reference proteome</keyword>
<dbReference type="GO" id="GO:0003690">
    <property type="term" value="F:double-stranded DNA binding"/>
    <property type="evidence" value="ECO:0007669"/>
    <property type="project" value="TreeGrafter"/>
</dbReference>
<dbReference type="Gene3D" id="1.10.10.1450">
    <property type="match status" value="1"/>
</dbReference>
<dbReference type="GO" id="GO:0005634">
    <property type="term" value="C:nucleus"/>
    <property type="evidence" value="ECO:0007669"/>
    <property type="project" value="TreeGrafter"/>
</dbReference>
<dbReference type="Pfam" id="PF17906">
    <property type="entry name" value="HTH_48"/>
    <property type="match status" value="1"/>
</dbReference>
<dbReference type="GO" id="GO:0006303">
    <property type="term" value="P:double-strand break repair via nonhomologous end joining"/>
    <property type="evidence" value="ECO:0007669"/>
    <property type="project" value="TreeGrafter"/>
</dbReference>
<dbReference type="GO" id="GO:0044774">
    <property type="term" value="P:mitotic DNA integrity checkpoint signaling"/>
    <property type="evidence" value="ECO:0007669"/>
    <property type="project" value="TreeGrafter"/>
</dbReference>
<evidence type="ECO:0000313" key="3">
    <source>
        <dbReference type="Proteomes" id="UP000036681"/>
    </source>
</evidence>
<proteinExistence type="predicted"/>
<protein>
    <submittedName>
        <fullName evidence="4">HTH_48 domain-containing protein</fullName>
    </submittedName>
</protein>
<dbReference type="GO" id="GO:0044547">
    <property type="term" value="F:DNA topoisomerase binding"/>
    <property type="evidence" value="ECO:0007669"/>
    <property type="project" value="TreeGrafter"/>
</dbReference>
<name>A0A0M3IJ85_ASCLU</name>
<dbReference type="PANTHER" id="PTHR46060:SF2">
    <property type="entry name" value="HISTONE-LYSINE N-METHYLTRANSFERASE SETMAR"/>
    <property type="match status" value="1"/>
</dbReference>
<dbReference type="GO" id="GO:0046975">
    <property type="term" value="F:histone H3K36 methyltransferase activity"/>
    <property type="evidence" value="ECO:0007669"/>
    <property type="project" value="TreeGrafter"/>
</dbReference>
<dbReference type="GO" id="GO:0015074">
    <property type="term" value="P:DNA integration"/>
    <property type="evidence" value="ECO:0007669"/>
    <property type="project" value="TreeGrafter"/>
</dbReference>
<dbReference type="InterPro" id="IPR052709">
    <property type="entry name" value="Transposase-MT_Hybrid"/>
</dbReference>
<dbReference type="GO" id="GO:0000793">
    <property type="term" value="C:condensed chromosome"/>
    <property type="evidence" value="ECO:0007669"/>
    <property type="project" value="TreeGrafter"/>
</dbReference>
<dbReference type="AlphaFoldDB" id="A0A0M3IJ85"/>